<name>A0A8S5NQ83_9CAUD</name>
<organism evidence="1">
    <name type="scientific">Siphoviridae sp. ct5op20</name>
    <dbReference type="NCBI Taxonomy" id="2826295"/>
    <lineage>
        <taxon>Viruses</taxon>
        <taxon>Duplodnaviria</taxon>
        <taxon>Heunggongvirae</taxon>
        <taxon>Uroviricota</taxon>
        <taxon>Caudoviricetes</taxon>
    </lineage>
</organism>
<dbReference type="EMBL" id="BK015225">
    <property type="protein sequence ID" value="DAD96849.1"/>
    <property type="molecule type" value="Genomic_DNA"/>
</dbReference>
<reference evidence="1" key="1">
    <citation type="journal article" date="2021" name="Proc. Natl. Acad. Sci. U.S.A.">
        <title>A Catalog of Tens of Thousands of Viruses from Human Metagenomes Reveals Hidden Associations with Chronic Diseases.</title>
        <authorList>
            <person name="Tisza M.J."/>
            <person name="Buck C.B."/>
        </authorList>
    </citation>
    <scope>NUCLEOTIDE SEQUENCE</scope>
    <source>
        <strain evidence="1">Ct5op20</strain>
    </source>
</reference>
<protein>
    <submittedName>
        <fullName evidence="1">Uncharacterized protein</fullName>
    </submittedName>
</protein>
<proteinExistence type="predicted"/>
<sequence>MSLISKGDGSQTDKRIFRSPHFEDAWTAENTILKVYIDRIIPVDRYKAVVNIGVDVITHNKCVDINAPDEENSYPVDNVNGVDVRITMKSRITTLVKAILFLLNGAQV</sequence>
<accession>A0A8S5NQ83</accession>
<evidence type="ECO:0000313" key="1">
    <source>
        <dbReference type="EMBL" id="DAD96849.1"/>
    </source>
</evidence>